<evidence type="ECO:0000256" key="9">
    <source>
        <dbReference type="ARBA" id="ARBA00035011"/>
    </source>
</evidence>
<keyword evidence="10" id="KW-1185">Reference proteome</keyword>
<dbReference type="GeneID" id="104609105"/>
<dbReference type="STRING" id="4432.A0A1U8AZ42"/>
<dbReference type="InterPro" id="IPR039391">
    <property type="entry name" value="Phytocyanin-like"/>
</dbReference>
<dbReference type="FunFam" id="2.60.40.420:FF:000069">
    <property type="entry name" value="Early nodulin-like protein 1"/>
    <property type="match status" value="1"/>
</dbReference>
<dbReference type="Pfam" id="PF02298">
    <property type="entry name" value="Cu_bind_like"/>
    <property type="match status" value="1"/>
</dbReference>
<dbReference type="GO" id="GO:0005886">
    <property type="term" value="C:plasma membrane"/>
    <property type="evidence" value="ECO:0000318"/>
    <property type="project" value="GO_Central"/>
</dbReference>
<evidence type="ECO:0000256" key="4">
    <source>
        <dbReference type="ARBA" id="ARBA00022729"/>
    </source>
</evidence>
<evidence type="ECO:0000256" key="5">
    <source>
        <dbReference type="ARBA" id="ARBA00023136"/>
    </source>
</evidence>
<evidence type="ECO:0000256" key="2">
    <source>
        <dbReference type="ARBA" id="ARBA00022475"/>
    </source>
</evidence>
<dbReference type="GO" id="GO:0009055">
    <property type="term" value="F:electron transfer activity"/>
    <property type="evidence" value="ECO:0007669"/>
    <property type="project" value="InterPro"/>
</dbReference>
<dbReference type="KEGG" id="nnu:104609105"/>
<dbReference type="PANTHER" id="PTHR33021:SF531">
    <property type="entry name" value="EARLY NODULIN-LIKE PROTEIN 11"/>
    <property type="match status" value="1"/>
</dbReference>
<dbReference type="InterPro" id="IPR041846">
    <property type="entry name" value="ENL_dom"/>
</dbReference>
<organism evidence="10 11">
    <name type="scientific">Nelumbo nucifera</name>
    <name type="common">Sacred lotus</name>
    <dbReference type="NCBI Taxonomy" id="4432"/>
    <lineage>
        <taxon>Eukaryota</taxon>
        <taxon>Viridiplantae</taxon>
        <taxon>Streptophyta</taxon>
        <taxon>Embryophyta</taxon>
        <taxon>Tracheophyta</taxon>
        <taxon>Spermatophyta</taxon>
        <taxon>Magnoliopsida</taxon>
        <taxon>Proteales</taxon>
        <taxon>Nelumbonaceae</taxon>
        <taxon>Nelumbo</taxon>
    </lineage>
</organism>
<evidence type="ECO:0000313" key="10">
    <source>
        <dbReference type="Proteomes" id="UP000189703"/>
    </source>
</evidence>
<proteinExistence type="inferred from homology"/>
<keyword evidence="5" id="KW-0472">Membrane</keyword>
<dbReference type="PANTHER" id="PTHR33021">
    <property type="entry name" value="BLUE COPPER PROTEIN"/>
    <property type="match status" value="1"/>
</dbReference>
<dbReference type="SUPFAM" id="SSF49503">
    <property type="entry name" value="Cupredoxins"/>
    <property type="match status" value="1"/>
</dbReference>
<evidence type="ECO:0000256" key="6">
    <source>
        <dbReference type="ARBA" id="ARBA00023157"/>
    </source>
</evidence>
<keyword evidence="7" id="KW-0325">Glycoprotein</keyword>
<dbReference type="RefSeq" id="XP_010273629.1">
    <property type="nucleotide sequence ID" value="XM_010275327.1"/>
</dbReference>
<keyword evidence="2" id="KW-1003">Cell membrane</keyword>
<keyword evidence="3" id="KW-0336">GPI-anchor</keyword>
<dbReference type="AlphaFoldDB" id="A0A1U8AZ42"/>
<evidence type="ECO:0000313" key="11">
    <source>
        <dbReference type="RefSeq" id="XP_010273629.1"/>
    </source>
</evidence>
<accession>A0A1U8AZ42</accession>
<dbReference type="InterPro" id="IPR008972">
    <property type="entry name" value="Cupredoxin"/>
</dbReference>
<evidence type="ECO:0000256" key="7">
    <source>
        <dbReference type="ARBA" id="ARBA00023180"/>
    </source>
</evidence>
<dbReference type="CDD" id="cd11019">
    <property type="entry name" value="OsENODL1_like"/>
    <property type="match status" value="1"/>
</dbReference>
<evidence type="ECO:0000256" key="1">
    <source>
        <dbReference type="ARBA" id="ARBA00004609"/>
    </source>
</evidence>
<dbReference type="eggNOG" id="ENOG502RZS4">
    <property type="taxonomic scope" value="Eukaryota"/>
</dbReference>
<keyword evidence="6" id="KW-1015">Disulfide bond</keyword>
<name>A0A1U8AZ42_NELNU</name>
<evidence type="ECO:0000256" key="3">
    <source>
        <dbReference type="ARBA" id="ARBA00022622"/>
    </source>
</evidence>
<dbReference type="GO" id="GO:0098552">
    <property type="term" value="C:side of membrane"/>
    <property type="evidence" value="ECO:0007669"/>
    <property type="project" value="UniProtKB-KW"/>
</dbReference>
<dbReference type="Gene3D" id="2.60.40.420">
    <property type="entry name" value="Cupredoxins - blue copper proteins"/>
    <property type="match status" value="1"/>
</dbReference>
<reference evidence="11" key="1">
    <citation type="submission" date="2025-08" db="UniProtKB">
        <authorList>
            <consortium name="RefSeq"/>
        </authorList>
    </citation>
    <scope>IDENTIFICATION</scope>
</reference>
<comment type="similarity">
    <text evidence="9">Belongs to the early nodulin-like (ENODL) family.</text>
</comment>
<dbReference type="OrthoDB" id="1937044at2759"/>
<protein>
    <submittedName>
        <fullName evidence="11">Early nodulin-like protein 1</fullName>
    </submittedName>
</protein>
<evidence type="ECO:0000256" key="8">
    <source>
        <dbReference type="ARBA" id="ARBA00023288"/>
    </source>
</evidence>
<dbReference type="PROSITE" id="PS51485">
    <property type="entry name" value="PHYTOCYANIN"/>
    <property type="match status" value="1"/>
</dbReference>
<keyword evidence="8" id="KW-0449">Lipoprotein</keyword>
<dbReference type="InterPro" id="IPR003245">
    <property type="entry name" value="Phytocyanin_dom"/>
</dbReference>
<sequence length="182" mass="19269">MSMESSSTVLSSSLAVLFLLFSFTQAREFMVGGNANSWKIPSSGNGSLNQWAEANRFRIGDSLVWNYDSQKDSVLQVTKDAYEHCNTSDPIAAFKDGSTKVALHRSGPFYFISGAEGHCQKGQKLIVVVLSPRNGAIVFAPAPAPVALEGPAVAPTSGGHSLRNGFVGAFAVLGCLFAIVLL</sequence>
<dbReference type="FunCoup" id="A0A1U8AZ42">
    <property type="interactions" value="233"/>
</dbReference>
<dbReference type="Proteomes" id="UP000189703">
    <property type="component" value="Unplaced"/>
</dbReference>
<dbReference type="OMA" id="YNTCITS"/>
<comment type="subcellular location">
    <subcellularLocation>
        <location evidence="1">Cell membrane</location>
        <topology evidence="1">Lipid-anchor</topology>
        <topology evidence="1">GPI-anchor</topology>
    </subcellularLocation>
</comment>
<keyword evidence="4" id="KW-0732">Signal</keyword>
<gene>
    <name evidence="11" type="primary">LOC104609105</name>
</gene>